<proteinExistence type="predicted"/>
<reference evidence="2 3" key="1">
    <citation type="journal article" date="2016" name="Appl. Microbiol. Biotechnol.">
        <title>Characterization of T-DNA insertion mutants with decreased virulence in the entomopathogenic fungus Beauveria bassiana JEF-007.</title>
        <authorList>
            <person name="Kim S."/>
            <person name="Lee S.J."/>
            <person name="Nai Y.S."/>
            <person name="Yu J.S."/>
            <person name="Lee M.R."/>
            <person name="Yang Y.T."/>
            <person name="Kim J.S."/>
        </authorList>
    </citation>
    <scope>NUCLEOTIDE SEQUENCE [LARGE SCALE GENOMIC DNA]</scope>
    <source>
        <strain evidence="2 3">JEF-007</strain>
    </source>
</reference>
<sequence>MSFARSLNKAQGFLMPYRRPTFGRTLSNSSELSLTSNTSGRDEDVGGDAVPSAPGTPVLAPTENPFFAKRKFTNASLSTAIAEALFPPTTTKST</sequence>
<accession>A0A2N6NN58</accession>
<comment type="caution">
    <text evidence="2">The sequence shown here is derived from an EMBL/GenBank/DDBJ whole genome shotgun (WGS) entry which is preliminary data.</text>
</comment>
<evidence type="ECO:0000313" key="2">
    <source>
        <dbReference type="EMBL" id="PMB68718.1"/>
    </source>
</evidence>
<protein>
    <submittedName>
        <fullName evidence="2">Uncharacterized protein</fullName>
    </submittedName>
</protein>
<dbReference type="AlphaFoldDB" id="A0A2N6NN58"/>
<dbReference type="Proteomes" id="UP000235728">
    <property type="component" value="Unassembled WGS sequence"/>
</dbReference>
<evidence type="ECO:0000313" key="3">
    <source>
        <dbReference type="Proteomes" id="UP000235728"/>
    </source>
</evidence>
<dbReference type="EMBL" id="MRVG01000005">
    <property type="protein sequence ID" value="PMB68718.1"/>
    <property type="molecule type" value="Genomic_DNA"/>
</dbReference>
<evidence type="ECO:0000256" key="1">
    <source>
        <dbReference type="SAM" id="MobiDB-lite"/>
    </source>
</evidence>
<gene>
    <name evidence="2" type="ORF">BM221_005299</name>
</gene>
<feature type="region of interest" description="Disordered" evidence="1">
    <location>
        <begin position="19"/>
        <end position="59"/>
    </location>
</feature>
<organism evidence="2 3">
    <name type="scientific">Beauveria bassiana</name>
    <name type="common">White muscardine disease fungus</name>
    <name type="synonym">Tritirachium shiotae</name>
    <dbReference type="NCBI Taxonomy" id="176275"/>
    <lineage>
        <taxon>Eukaryota</taxon>
        <taxon>Fungi</taxon>
        <taxon>Dikarya</taxon>
        <taxon>Ascomycota</taxon>
        <taxon>Pezizomycotina</taxon>
        <taxon>Sordariomycetes</taxon>
        <taxon>Hypocreomycetidae</taxon>
        <taxon>Hypocreales</taxon>
        <taxon>Cordycipitaceae</taxon>
        <taxon>Beauveria</taxon>
    </lineage>
</organism>
<feature type="compositionally biased region" description="Low complexity" evidence="1">
    <location>
        <begin position="25"/>
        <end position="39"/>
    </location>
</feature>
<name>A0A2N6NN58_BEABA</name>